<comment type="similarity">
    <text evidence="1">Belongs to the IUNH family.</text>
</comment>
<protein>
    <recommendedName>
        <fullName evidence="6">Inosine/uridine-preferring nucleoside hydrolase domain-containing protein</fullName>
    </recommendedName>
</protein>
<evidence type="ECO:0000313" key="8">
    <source>
        <dbReference type="Proteomes" id="UP000789595"/>
    </source>
</evidence>
<dbReference type="Proteomes" id="UP000789595">
    <property type="component" value="Unassembled WGS sequence"/>
</dbReference>
<sequence>MIAAAILILAIFVGIVCSFALRHADKLFVPRHGRKHRIAGAAYVCWLALGVAGLFRDDVAASRTRTAAYDVVLALLGTVSTFSAAHDFGGRRLTSKVSGVLDDKSLVTRSEMLEHGFYQLLNLAQILGLYAQSTCTRGPRGIFLFKRRRGTARGWLPFVILGFQTAPWLYRKAFPVNSFSANYTGDSDPWLFINVMYRIKKYQYVFYKNALLHGLNITTCLSSTPPRIQGRRFRTYWLCLNAAYTHEFFLQTLVKRRLLEQRSMLRLNWLLMVGSSLAAVEVLRHHVDWRIALASLAFNFANRKHDVANTLCIAFAFSVVALCLLAATADAAYLRKGEPSRRLDDADCSDDPEWYHKNRGPDYDCAWVAMKTDTRCAVKGVSGKVEGTIVASEACKAACGGCGTFTDGENVIFAHDSVLDDFLGETLLMDAHRSGKINYLGSIVVNADSVLPSSMDLVYKFRELYGADMYVGLSPSRMFYPFPWIYRADSYSMDSLDVMQAVDADIPSEYPDGNAWLEETLESAPPGSITLMWVAGVTPLQELFTKKPYLADKVKRMVCICVWMAGAIDVPGNLEPACDSFRCAPYFFPHCTEDMGWCEVCDPEVSGHCTGFPEWNVFVDPYATAYLFTETSFPIAIVPLDVCDKLPIPGQFMDTLRAANSSECNQGIYEALLVSYDTFAAEQPFYRLWDSGAVMYYLDPEDYGEPEVTEICIGTSWTYLGGLFRKSKVDEDAPPAADLSYPAGSAPACREVSLVLNLATNADGVEDPQPIFDYAATGACAAVDE</sequence>
<dbReference type="GO" id="GO:0005829">
    <property type="term" value="C:cytosol"/>
    <property type="evidence" value="ECO:0007669"/>
    <property type="project" value="TreeGrafter"/>
</dbReference>
<feature type="domain" description="Inosine/uridine-preferring nucleoside hydrolase" evidence="6">
    <location>
        <begin position="411"/>
        <end position="704"/>
    </location>
</feature>
<keyword evidence="5" id="KW-0732">Signal</keyword>
<organism evidence="7 8">
    <name type="scientific">Pelagomonas calceolata</name>
    <dbReference type="NCBI Taxonomy" id="35677"/>
    <lineage>
        <taxon>Eukaryota</taxon>
        <taxon>Sar</taxon>
        <taxon>Stramenopiles</taxon>
        <taxon>Ochrophyta</taxon>
        <taxon>Pelagophyceae</taxon>
        <taxon>Pelagomonadales</taxon>
        <taxon>Pelagomonadaceae</taxon>
        <taxon>Pelagomonas</taxon>
    </lineage>
</organism>
<evidence type="ECO:0000313" key="7">
    <source>
        <dbReference type="EMBL" id="CAH0379857.1"/>
    </source>
</evidence>
<keyword evidence="3" id="KW-0326">Glycosidase</keyword>
<dbReference type="InterPro" id="IPR001910">
    <property type="entry name" value="Inosine/uridine_hydrolase_dom"/>
</dbReference>
<evidence type="ECO:0000256" key="4">
    <source>
        <dbReference type="SAM" id="Phobius"/>
    </source>
</evidence>
<comment type="caution">
    <text evidence="7">The sequence shown here is derived from an EMBL/GenBank/DDBJ whole genome shotgun (WGS) entry which is preliminary data.</text>
</comment>
<feature type="signal peptide" evidence="5">
    <location>
        <begin position="1"/>
        <end position="18"/>
    </location>
</feature>
<evidence type="ECO:0000256" key="3">
    <source>
        <dbReference type="ARBA" id="ARBA00023295"/>
    </source>
</evidence>
<evidence type="ECO:0000256" key="5">
    <source>
        <dbReference type="SAM" id="SignalP"/>
    </source>
</evidence>
<dbReference type="Pfam" id="PF01156">
    <property type="entry name" value="IU_nuc_hydro"/>
    <property type="match status" value="1"/>
</dbReference>
<dbReference type="GO" id="GO:0006152">
    <property type="term" value="P:purine nucleoside catabolic process"/>
    <property type="evidence" value="ECO:0007669"/>
    <property type="project" value="TreeGrafter"/>
</dbReference>
<dbReference type="PANTHER" id="PTHR12304">
    <property type="entry name" value="INOSINE-URIDINE PREFERRING NUCLEOSIDE HYDROLASE"/>
    <property type="match status" value="1"/>
</dbReference>
<evidence type="ECO:0000256" key="2">
    <source>
        <dbReference type="ARBA" id="ARBA00022801"/>
    </source>
</evidence>
<keyword evidence="2" id="KW-0378">Hydrolase</keyword>
<name>A0A8J2T0I4_9STRA</name>
<accession>A0A8J2T0I4</accession>
<dbReference type="Gene3D" id="3.90.245.10">
    <property type="entry name" value="Ribonucleoside hydrolase-like"/>
    <property type="match status" value="1"/>
</dbReference>
<dbReference type="GO" id="GO:0008477">
    <property type="term" value="F:purine nucleosidase activity"/>
    <property type="evidence" value="ECO:0007669"/>
    <property type="project" value="TreeGrafter"/>
</dbReference>
<keyword evidence="4" id="KW-1133">Transmembrane helix</keyword>
<keyword evidence="4" id="KW-0472">Membrane</keyword>
<evidence type="ECO:0000259" key="6">
    <source>
        <dbReference type="Pfam" id="PF01156"/>
    </source>
</evidence>
<reference evidence="7" key="1">
    <citation type="submission" date="2021-11" db="EMBL/GenBank/DDBJ databases">
        <authorList>
            <consortium name="Genoscope - CEA"/>
            <person name="William W."/>
        </authorList>
    </citation>
    <scope>NUCLEOTIDE SEQUENCE</scope>
</reference>
<feature type="chain" id="PRO_5035156142" description="Inosine/uridine-preferring nucleoside hydrolase domain-containing protein" evidence="5">
    <location>
        <begin position="19"/>
        <end position="785"/>
    </location>
</feature>
<evidence type="ECO:0000256" key="1">
    <source>
        <dbReference type="ARBA" id="ARBA00009176"/>
    </source>
</evidence>
<feature type="transmembrane region" description="Helical" evidence="4">
    <location>
        <begin position="307"/>
        <end position="333"/>
    </location>
</feature>
<keyword evidence="8" id="KW-1185">Reference proteome</keyword>
<dbReference type="AlphaFoldDB" id="A0A8J2T0I4"/>
<feature type="transmembrane region" description="Helical" evidence="4">
    <location>
        <begin position="36"/>
        <end position="55"/>
    </location>
</feature>
<dbReference type="InterPro" id="IPR023186">
    <property type="entry name" value="IUNH"/>
</dbReference>
<dbReference type="PANTHER" id="PTHR12304:SF46">
    <property type="entry name" value="INOSINE-ADENOSINE-GUANOSINE-NUCLEOSIDE HYDROLASE"/>
    <property type="match status" value="1"/>
</dbReference>
<dbReference type="EMBL" id="CAKKNE010000006">
    <property type="protein sequence ID" value="CAH0379857.1"/>
    <property type="molecule type" value="Genomic_DNA"/>
</dbReference>
<keyword evidence="4" id="KW-0812">Transmembrane</keyword>
<dbReference type="OrthoDB" id="497944at2759"/>
<gene>
    <name evidence="7" type="ORF">PECAL_6P14960</name>
</gene>
<dbReference type="InterPro" id="IPR036452">
    <property type="entry name" value="Ribo_hydro-like"/>
</dbReference>
<proteinExistence type="inferred from homology"/>
<dbReference type="SUPFAM" id="SSF53590">
    <property type="entry name" value="Nucleoside hydrolase"/>
    <property type="match status" value="1"/>
</dbReference>